<dbReference type="EMBL" id="MU394297">
    <property type="protein sequence ID" value="KAI6089182.1"/>
    <property type="molecule type" value="Genomic_DNA"/>
</dbReference>
<gene>
    <name evidence="1" type="ORF">F4821DRAFT_276386</name>
</gene>
<proteinExistence type="predicted"/>
<accession>A0ACC0D926</accession>
<dbReference type="Proteomes" id="UP001497680">
    <property type="component" value="Unassembled WGS sequence"/>
</dbReference>
<organism evidence="1 2">
    <name type="scientific">Hypoxylon rubiginosum</name>
    <dbReference type="NCBI Taxonomy" id="110542"/>
    <lineage>
        <taxon>Eukaryota</taxon>
        <taxon>Fungi</taxon>
        <taxon>Dikarya</taxon>
        <taxon>Ascomycota</taxon>
        <taxon>Pezizomycotina</taxon>
        <taxon>Sordariomycetes</taxon>
        <taxon>Xylariomycetidae</taxon>
        <taxon>Xylariales</taxon>
        <taxon>Hypoxylaceae</taxon>
        <taxon>Hypoxylon</taxon>
    </lineage>
</organism>
<reference evidence="1 2" key="1">
    <citation type="journal article" date="2022" name="New Phytol.">
        <title>Ecological generalism drives hyperdiversity of secondary metabolite gene clusters in xylarialean endophytes.</title>
        <authorList>
            <person name="Franco M.E.E."/>
            <person name="Wisecaver J.H."/>
            <person name="Arnold A.E."/>
            <person name="Ju Y.M."/>
            <person name="Slot J.C."/>
            <person name="Ahrendt S."/>
            <person name="Moore L.P."/>
            <person name="Eastman K.E."/>
            <person name="Scott K."/>
            <person name="Konkel Z."/>
            <person name="Mondo S.J."/>
            <person name="Kuo A."/>
            <person name="Hayes R.D."/>
            <person name="Haridas S."/>
            <person name="Andreopoulos B."/>
            <person name="Riley R."/>
            <person name="LaButti K."/>
            <person name="Pangilinan J."/>
            <person name="Lipzen A."/>
            <person name="Amirebrahimi M."/>
            <person name="Yan J."/>
            <person name="Adam C."/>
            <person name="Keymanesh K."/>
            <person name="Ng V."/>
            <person name="Louie K."/>
            <person name="Northen T."/>
            <person name="Drula E."/>
            <person name="Henrissat B."/>
            <person name="Hsieh H.M."/>
            <person name="Youens-Clark K."/>
            <person name="Lutzoni F."/>
            <person name="Miadlikowska J."/>
            <person name="Eastwood D.C."/>
            <person name="Hamelin R.C."/>
            <person name="Grigoriev I.V."/>
            <person name="U'Ren J.M."/>
        </authorList>
    </citation>
    <scope>NUCLEOTIDE SEQUENCE [LARGE SCALE GENOMIC DNA]</scope>
    <source>
        <strain evidence="1 2">ER1909</strain>
    </source>
</reference>
<protein>
    <submittedName>
        <fullName evidence="1">MFS general substrate transporter</fullName>
    </submittedName>
</protein>
<keyword evidence="2" id="KW-1185">Reference proteome</keyword>
<evidence type="ECO:0000313" key="2">
    <source>
        <dbReference type="Proteomes" id="UP001497680"/>
    </source>
</evidence>
<evidence type="ECO:0000313" key="1">
    <source>
        <dbReference type="EMBL" id="KAI6089182.1"/>
    </source>
</evidence>
<comment type="caution">
    <text evidence="1">The sequence shown here is derived from an EMBL/GenBank/DDBJ whole genome shotgun (WGS) entry which is preliminary data.</text>
</comment>
<name>A0ACC0D926_9PEZI</name>
<sequence>MATQETVASNHVSKDASDNSTSSSGWRFWAIFLALAITSLLAAVESTVTSTAMPVIAAALDAGELYVWFVNAYTLASTALLPLYGQIADIFGRRWLTITTVAIFALGSGISGGANSAGMLIAGRAVQGAGGGGVILMVEMIVCDLVPLRDRGKFMGVIFAVFAIGSSLGPFIGGAIAQGATWRWVFWINLPIAAVALGLLIAFLHVNYNSEQSAAYRLRRIDYAGNAILIASVTAILIALTYGGTLYPWSSWRVLLPLLLGFAGLGAFVAYESSRWCAEPMTPPHLFKNRTSAAAFYLTFVHSLFSFWIIYFLPVYFQAVQLQDPTRSGVLLLPTVVVIIPGAMVSGVILSKFGRYRPLHFASFALMALGAGVFIMLDQFSSVALYVCLQLIGGLGSGLALSTLLPATQAALSEKDTASSSATWAFVRTFGTVWGVSVPAAIFNSRCDSLSIRIDDIAVRSQIANGQAYAHATRDWIISLASHTRDQVVGVFSDSLRLVWIVATVIAGVSFFVVFVEKEIRLRDNLETEYGIANPEKLPEERNVNSVEA</sequence>